<sequence length="431" mass="47315">MSKRREPGRSAWSVARGTVDRAIIHCSGQAEARSSRLRQIAGIGVLVLGLAIHSVEARTPDGGGRAPLFPSDEISAEQRARIDAELAANVAELERQGKIIRTPALLAPLQGGLQWPLRSVSGYGDPGYHGISNFVDLNPAFPNQLLDWNCGARSYDLADGYNHAGIDFFLWPFPWNMMDQQQVDIVAAAPGTIIGKQDGFDDRSCPNNYSDDWNAVYIQHADGTVAWYGHMKKLSQTAKPVGATVAAGEFLGKVGSSGFSSGPHLHFENHSALTGYTILEPYQGACQVSASLWAQQSPHYDSAINKISTHSAPPEYHGTNCPNPIDETPNLADNFLAGSTPYFVAYYRDQRAAQLTAFQILRPDNSAFQSWNFRMSDATSDPYYSASYWYWSWTLPGNAPAGTWHFRATYEGTTYNHDFFVGDVIFASSFD</sequence>
<dbReference type="Gene3D" id="2.70.70.10">
    <property type="entry name" value="Glucose Permease (Domain IIA)"/>
    <property type="match status" value="1"/>
</dbReference>
<dbReference type="SUPFAM" id="SSF51261">
    <property type="entry name" value="Duplicated hybrid motif"/>
    <property type="match status" value="1"/>
</dbReference>
<accession>A0A1I4WIG0</accession>
<protein>
    <submittedName>
        <fullName evidence="2">Murein DD-endopeptidase MepM and murein hydrolase activator NlpD, contain LysM domain</fullName>
    </submittedName>
</protein>
<dbReference type="STRING" id="578942.SAMN05216289_10520"/>
<keyword evidence="2" id="KW-0378">Hydrolase</keyword>
<name>A0A1I4WIG0_9GAMM</name>
<proteinExistence type="predicted"/>
<dbReference type="Proteomes" id="UP000198575">
    <property type="component" value="Unassembled WGS sequence"/>
</dbReference>
<dbReference type="EMBL" id="FOVF01000005">
    <property type="protein sequence ID" value="SFN13053.1"/>
    <property type="molecule type" value="Genomic_DNA"/>
</dbReference>
<organism evidence="2 3">
    <name type="scientific">Dokdonella immobilis</name>
    <dbReference type="NCBI Taxonomy" id="578942"/>
    <lineage>
        <taxon>Bacteria</taxon>
        <taxon>Pseudomonadati</taxon>
        <taxon>Pseudomonadota</taxon>
        <taxon>Gammaproteobacteria</taxon>
        <taxon>Lysobacterales</taxon>
        <taxon>Rhodanobacteraceae</taxon>
        <taxon>Dokdonella</taxon>
    </lineage>
</organism>
<dbReference type="InterPro" id="IPR050570">
    <property type="entry name" value="Cell_wall_metabolism_enzyme"/>
</dbReference>
<evidence type="ECO:0000313" key="3">
    <source>
        <dbReference type="Proteomes" id="UP000198575"/>
    </source>
</evidence>
<keyword evidence="3" id="KW-1185">Reference proteome</keyword>
<dbReference type="RefSeq" id="WP_139224868.1">
    <property type="nucleotide sequence ID" value="NZ_FOVF01000005.1"/>
</dbReference>
<evidence type="ECO:0000259" key="1">
    <source>
        <dbReference type="Pfam" id="PF01551"/>
    </source>
</evidence>
<dbReference type="InterPro" id="IPR011055">
    <property type="entry name" value="Dup_hybrid_motif"/>
</dbReference>
<dbReference type="OrthoDB" id="5489603at2"/>
<dbReference type="PANTHER" id="PTHR21666">
    <property type="entry name" value="PEPTIDASE-RELATED"/>
    <property type="match status" value="1"/>
</dbReference>
<dbReference type="InterPro" id="IPR016047">
    <property type="entry name" value="M23ase_b-sheet_dom"/>
</dbReference>
<dbReference type="Pfam" id="PF01551">
    <property type="entry name" value="Peptidase_M23"/>
    <property type="match status" value="1"/>
</dbReference>
<feature type="domain" description="M23ase beta-sheet core" evidence="1">
    <location>
        <begin position="182"/>
        <end position="270"/>
    </location>
</feature>
<dbReference type="AlphaFoldDB" id="A0A1I4WIG0"/>
<dbReference type="CDD" id="cd12797">
    <property type="entry name" value="M23_peptidase"/>
    <property type="match status" value="1"/>
</dbReference>
<dbReference type="GO" id="GO:0004222">
    <property type="term" value="F:metalloendopeptidase activity"/>
    <property type="evidence" value="ECO:0007669"/>
    <property type="project" value="TreeGrafter"/>
</dbReference>
<dbReference type="PANTHER" id="PTHR21666:SF270">
    <property type="entry name" value="MUREIN HYDROLASE ACTIVATOR ENVC"/>
    <property type="match status" value="1"/>
</dbReference>
<evidence type="ECO:0000313" key="2">
    <source>
        <dbReference type="EMBL" id="SFN13053.1"/>
    </source>
</evidence>
<reference evidence="2 3" key="1">
    <citation type="submission" date="2016-10" db="EMBL/GenBank/DDBJ databases">
        <authorList>
            <person name="de Groot N.N."/>
        </authorList>
    </citation>
    <scope>NUCLEOTIDE SEQUENCE [LARGE SCALE GENOMIC DNA]</scope>
    <source>
        <strain evidence="2 3">CGMCC 1.7659</strain>
    </source>
</reference>
<gene>
    <name evidence="2" type="ORF">SAMN05216289_10520</name>
</gene>